<name>A0A1H1DX09_9MICC</name>
<dbReference type="EMBL" id="FNKH01000002">
    <property type="protein sequence ID" value="SDQ80987.1"/>
    <property type="molecule type" value="Genomic_DNA"/>
</dbReference>
<dbReference type="STRING" id="37928.SAMN04489742_2655"/>
<dbReference type="Gene3D" id="3.40.50.300">
    <property type="entry name" value="P-loop containing nucleotide triphosphate hydrolases"/>
    <property type="match status" value="1"/>
</dbReference>
<dbReference type="AlphaFoldDB" id="A0A1H1DX09"/>
<protein>
    <recommendedName>
        <fullName evidence="3">Nucleoside/nucleotide kinase family protein</fullName>
    </recommendedName>
</protein>
<reference evidence="1 2" key="1">
    <citation type="submission" date="2016-10" db="EMBL/GenBank/DDBJ databases">
        <authorList>
            <person name="de Groot N.N."/>
        </authorList>
    </citation>
    <scope>NUCLEOTIDE SEQUENCE [LARGE SCALE GENOMIC DNA]</scope>
    <source>
        <strain evidence="1 2">DSM 20117</strain>
    </source>
</reference>
<dbReference type="Proteomes" id="UP000181917">
    <property type="component" value="Unassembled WGS sequence"/>
</dbReference>
<organism evidence="1 2">
    <name type="scientific">Crystallibacter crystallopoietes</name>
    <dbReference type="NCBI Taxonomy" id="37928"/>
    <lineage>
        <taxon>Bacteria</taxon>
        <taxon>Bacillati</taxon>
        <taxon>Actinomycetota</taxon>
        <taxon>Actinomycetes</taxon>
        <taxon>Micrococcales</taxon>
        <taxon>Micrococcaceae</taxon>
        <taxon>Crystallibacter</taxon>
    </lineage>
</organism>
<dbReference type="NCBIfam" id="NF006743">
    <property type="entry name" value="PRK09270.1-2"/>
    <property type="match status" value="1"/>
</dbReference>
<dbReference type="InterPro" id="IPR027417">
    <property type="entry name" value="P-loop_NTPase"/>
</dbReference>
<evidence type="ECO:0000313" key="2">
    <source>
        <dbReference type="Proteomes" id="UP000181917"/>
    </source>
</evidence>
<keyword evidence="2" id="KW-1185">Reference proteome</keyword>
<dbReference type="SUPFAM" id="SSF52540">
    <property type="entry name" value="P-loop containing nucleoside triphosphate hydrolases"/>
    <property type="match status" value="1"/>
</dbReference>
<sequence length="228" mass="25381">MRLQELADRIERLAAGVTATPEHVAEDDVAAVPGRIVIGVVGEPGAGKSTLVENLLALLNAGTPDPEQQRFAHVPMDGFHLADAELERLGLLHRKGAPETFDVYGYAELLGRIRRDRHNTVYAPGFQRTLEQPLAGFVPVFPAAHTVLTEGNYLLLDEPGWRQVRNQCTEVWYVEQDDRLRIRQLVERHIAFGKSPAAAEAWVREVDEPNAGLIRASRERADLVFKLP</sequence>
<evidence type="ECO:0008006" key="3">
    <source>
        <dbReference type="Google" id="ProtNLM"/>
    </source>
</evidence>
<gene>
    <name evidence="1" type="ORF">SAMN04489742_2655</name>
</gene>
<dbReference type="OrthoDB" id="3192509at2"/>
<dbReference type="RefSeq" id="WP_083339733.1">
    <property type="nucleotide sequence ID" value="NZ_CP018863.1"/>
</dbReference>
<dbReference type="PANTHER" id="PTHR10285">
    <property type="entry name" value="URIDINE KINASE"/>
    <property type="match status" value="1"/>
</dbReference>
<evidence type="ECO:0000313" key="1">
    <source>
        <dbReference type="EMBL" id="SDQ80987.1"/>
    </source>
</evidence>
<proteinExistence type="predicted"/>
<accession>A0A1H1DX09</accession>